<dbReference type="PANTHER" id="PTHR46288">
    <property type="entry name" value="PHORBOL-ESTER/DAG-TYPE DOMAIN-CONTAINING PROTEIN"/>
    <property type="match status" value="1"/>
</dbReference>
<evidence type="ECO:0000256" key="2">
    <source>
        <dbReference type="SAM" id="MobiDB-lite"/>
    </source>
</evidence>
<reference evidence="5" key="1">
    <citation type="journal article" date="2018" name="Gigascience">
        <title>Genome assembly of the Pink Ipe (Handroanthus impetiginosus, Bignoniaceae), a highly valued, ecologically keystone Neotropical timber forest tree.</title>
        <authorList>
            <person name="Silva-Junior O.B."/>
            <person name="Grattapaglia D."/>
            <person name="Novaes E."/>
            <person name="Collevatti R.G."/>
        </authorList>
    </citation>
    <scope>NUCLEOTIDE SEQUENCE [LARGE SCALE GENOMIC DNA]</scope>
    <source>
        <strain evidence="5">cv. UFG-1</strain>
    </source>
</reference>
<name>A0A2G9I5Z2_9LAMI</name>
<evidence type="ECO:0000313" key="4">
    <source>
        <dbReference type="EMBL" id="PIN25181.1"/>
    </source>
</evidence>
<evidence type="ECO:0000256" key="1">
    <source>
        <dbReference type="ARBA" id="ARBA00022737"/>
    </source>
</evidence>
<gene>
    <name evidence="4" type="ORF">CDL12_02079</name>
</gene>
<evidence type="ECO:0000313" key="5">
    <source>
        <dbReference type="Proteomes" id="UP000231279"/>
    </source>
</evidence>
<feature type="domain" description="DC1" evidence="3">
    <location>
        <begin position="76"/>
        <end position="124"/>
    </location>
</feature>
<dbReference type="InterPro" id="IPR004146">
    <property type="entry name" value="DC1"/>
</dbReference>
<feature type="region of interest" description="Disordered" evidence="2">
    <location>
        <begin position="1"/>
        <end position="20"/>
    </location>
</feature>
<proteinExistence type="predicted"/>
<dbReference type="OrthoDB" id="1877533at2759"/>
<dbReference type="AlphaFoldDB" id="A0A2G9I5Z2"/>
<dbReference type="PANTHER" id="PTHR46288:SF13">
    <property type="entry name" value="DC1 DOMAIN CONTAINING PROTEIN"/>
    <property type="match status" value="1"/>
</dbReference>
<dbReference type="InterPro" id="IPR046349">
    <property type="entry name" value="C1-like_sf"/>
</dbReference>
<organism evidence="4 5">
    <name type="scientific">Handroanthus impetiginosus</name>
    <dbReference type="NCBI Taxonomy" id="429701"/>
    <lineage>
        <taxon>Eukaryota</taxon>
        <taxon>Viridiplantae</taxon>
        <taxon>Streptophyta</taxon>
        <taxon>Embryophyta</taxon>
        <taxon>Tracheophyta</taxon>
        <taxon>Spermatophyta</taxon>
        <taxon>Magnoliopsida</taxon>
        <taxon>eudicotyledons</taxon>
        <taxon>Gunneridae</taxon>
        <taxon>Pentapetalae</taxon>
        <taxon>asterids</taxon>
        <taxon>lamiids</taxon>
        <taxon>Lamiales</taxon>
        <taxon>Bignoniaceae</taxon>
        <taxon>Crescentiina</taxon>
        <taxon>Tabebuia alliance</taxon>
        <taxon>Handroanthus</taxon>
    </lineage>
</organism>
<accession>A0A2G9I5Z2</accession>
<dbReference type="Proteomes" id="UP000231279">
    <property type="component" value="Unassembled WGS sequence"/>
</dbReference>
<dbReference type="EMBL" id="NKXS01000294">
    <property type="protein sequence ID" value="PIN25181.1"/>
    <property type="molecule type" value="Genomic_DNA"/>
</dbReference>
<keyword evidence="5" id="KW-1185">Reference proteome</keyword>
<keyword evidence="1" id="KW-0677">Repeat</keyword>
<protein>
    <recommendedName>
        <fullName evidence="3">DC1 domain-containing protein</fullName>
    </recommendedName>
</protein>
<dbReference type="SUPFAM" id="SSF57889">
    <property type="entry name" value="Cysteine-rich domain"/>
    <property type="match status" value="2"/>
</dbReference>
<evidence type="ECO:0000259" key="3">
    <source>
        <dbReference type="Pfam" id="PF03107"/>
    </source>
</evidence>
<dbReference type="Pfam" id="PF03107">
    <property type="entry name" value="C1_2"/>
    <property type="match status" value="3"/>
</dbReference>
<comment type="caution">
    <text evidence="4">The sequence shown here is derived from an EMBL/GenBank/DDBJ whole genome shotgun (WGS) entry which is preliminary data.</text>
</comment>
<feature type="domain" description="DC1" evidence="3">
    <location>
        <begin position="134"/>
        <end position="181"/>
    </location>
</feature>
<sequence length="359" mass="37417">MNQSMGKPNPQQSDQTSITHFSHPHPLHLTNLQTSGPIPQCSACNLAVSGSVYTCKSCDFYLHSKCYQLPRKIKHPFHQNHTLFLQPKPVYPEGLFNCDACGNQGSGFSYHCSPCGLDLHTTCASLPLQFTHQCHHHQLCLTFAAPYNGNTFACDICKRSGSKTWIYRCNACEFDVHLTCVATVIPVVFSRQPSNLNSPPNMVGYSGPPGWRNVAIGQAPNQFAVPYNNNLNQFAAPYNVAIGQAPNQFAAPYNNNLNQAAYGAARPANGGGIGNQLMVGAVNGIASGAAQSAAQVLLQGLFGGGGGGGGGASGGGGSDVSHVDVMGMGGGGGIMDGGSYYDGGYGGGDGGYIGGDGSY</sequence>
<feature type="domain" description="DC1" evidence="3">
    <location>
        <begin position="21"/>
        <end position="66"/>
    </location>
</feature>